<proteinExistence type="predicted"/>
<dbReference type="EMBL" id="AP014924">
    <property type="protein sequence ID" value="BAS28381.1"/>
    <property type="molecule type" value="Genomic_DNA"/>
</dbReference>
<dbReference type="RefSeq" id="WP_068138645.1">
    <property type="nucleotide sequence ID" value="NZ_AP014924.1"/>
</dbReference>
<accession>A0A0K2SMP0</accession>
<reference evidence="2" key="1">
    <citation type="submission" date="2015-07" db="EMBL/GenBank/DDBJ databases">
        <title>Complete genome sequence and phylogenetic analysis of Limnochorda pilosa.</title>
        <authorList>
            <person name="Watanabe M."/>
            <person name="Kojima H."/>
            <person name="Fukui M."/>
        </authorList>
    </citation>
    <scope>NUCLEOTIDE SEQUENCE [LARGE SCALE GENOMIC DNA]</scope>
    <source>
        <strain evidence="2">HC45</strain>
    </source>
</reference>
<evidence type="ECO:0000313" key="1">
    <source>
        <dbReference type="EMBL" id="BAS28381.1"/>
    </source>
</evidence>
<dbReference type="AlphaFoldDB" id="A0A0K2SMP0"/>
<reference evidence="2" key="2">
    <citation type="journal article" date="2016" name="Int. J. Syst. Evol. Microbiol.">
        <title>Complete genome sequence and cell structure of Limnochorda pilosa, a Gram-negative spore-former within the phylum Firmicutes.</title>
        <authorList>
            <person name="Watanabe M."/>
            <person name="Kojima H."/>
            <person name="Fukui M."/>
        </authorList>
    </citation>
    <scope>NUCLEOTIDE SEQUENCE [LARGE SCALE GENOMIC DNA]</scope>
    <source>
        <strain evidence="2">HC45</strain>
    </source>
</reference>
<protein>
    <recommendedName>
        <fullName evidence="3">SipL SPOCS domain-containing protein</fullName>
    </recommendedName>
</protein>
<keyword evidence="2" id="KW-1185">Reference proteome</keyword>
<dbReference type="Proteomes" id="UP000065807">
    <property type="component" value="Chromosome"/>
</dbReference>
<evidence type="ECO:0008006" key="3">
    <source>
        <dbReference type="Google" id="ProtNLM"/>
    </source>
</evidence>
<organism evidence="1 2">
    <name type="scientific">Limnochorda pilosa</name>
    <dbReference type="NCBI Taxonomy" id="1555112"/>
    <lineage>
        <taxon>Bacteria</taxon>
        <taxon>Bacillati</taxon>
        <taxon>Bacillota</taxon>
        <taxon>Limnochordia</taxon>
        <taxon>Limnochordales</taxon>
        <taxon>Limnochordaceae</taxon>
        <taxon>Limnochorda</taxon>
    </lineage>
</organism>
<sequence length="216" mass="24162">MPQRAKATLSYWQRQVEKAVAPVAPMAGGEEPFKPECIMVEKVYDECTVSECPTVTFTRLVGIPTSVVDCRVISSEVVDTDIPNDGTVEFTIRWTMEVTYSVDQQTRTATETFALTKRVRLPGARVGMMVRTFHIVQCLNCRPVTVNDTVVIECEVGIFAVVKATFMVQLEVERARFCPQPPECVQVSPIGCPEWADLVESGQLWPPFPPQVDPHR</sequence>
<name>A0A0K2SMP0_LIMPI</name>
<dbReference type="KEGG" id="lpil:LIP_2551"/>
<evidence type="ECO:0000313" key="2">
    <source>
        <dbReference type="Proteomes" id="UP000065807"/>
    </source>
</evidence>
<gene>
    <name evidence="1" type="ORF">LIP_2551</name>
</gene>
<dbReference type="OrthoDB" id="1707171at2"/>